<keyword evidence="13" id="KW-1185">Reference proteome</keyword>
<accession>A0A9P4MUE8</accession>
<dbReference type="PROSITE" id="PS00028">
    <property type="entry name" value="ZINC_FINGER_C2H2_1"/>
    <property type="match status" value="2"/>
</dbReference>
<dbReference type="GO" id="GO:0000981">
    <property type="term" value="F:DNA-binding transcription factor activity, RNA polymerase II-specific"/>
    <property type="evidence" value="ECO:0007669"/>
    <property type="project" value="InterPro"/>
</dbReference>
<dbReference type="PROSITE" id="PS50157">
    <property type="entry name" value="ZINC_FINGER_C2H2_2"/>
    <property type="match status" value="2"/>
</dbReference>
<evidence type="ECO:0000256" key="1">
    <source>
        <dbReference type="ARBA" id="ARBA00004123"/>
    </source>
</evidence>
<keyword evidence="8" id="KW-0539">Nucleus</keyword>
<proteinExistence type="predicted"/>
<dbReference type="Pfam" id="PF00096">
    <property type="entry name" value="zf-C2H2"/>
    <property type="match status" value="2"/>
</dbReference>
<feature type="compositionally biased region" description="Low complexity" evidence="10">
    <location>
        <begin position="554"/>
        <end position="563"/>
    </location>
</feature>
<evidence type="ECO:0000256" key="5">
    <source>
        <dbReference type="ARBA" id="ARBA00022833"/>
    </source>
</evidence>
<feature type="region of interest" description="Disordered" evidence="10">
    <location>
        <begin position="371"/>
        <end position="452"/>
    </location>
</feature>
<dbReference type="SMART" id="SM00355">
    <property type="entry name" value="ZnF_C2H2"/>
    <property type="match status" value="2"/>
</dbReference>
<comment type="caution">
    <text evidence="12">The sequence shown here is derived from an EMBL/GenBank/DDBJ whole genome shotgun (WGS) entry which is preliminary data.</text>
</comment>
<evidence type="ECO:0000256" key="9">
    <source>
        <dbReference type="PROSITE-ProRule" id="PRU00042"/>
    </source>
</evidence>
<protein>
    <recommendedName>
        <fullName evidence="11">C2H2-type domain-containing protein</fullName>
    </recommendedName>
</protein>
<keyword evidence="2" id="KW-0479">Metal-binding</keyword>
<dbReference type="EMBL" id="ML994043">
    <property type="protein sequence ID" value="KAF2200018.1"/>
    <property type="molecule type" value="Genomic_DNA"/>
</dbReference>
<keyword evidence="4 9" id="KW-0863">Zinc-finger</keyword>
<evidence type="ECO:0000256" key="3">
    <source>
        <dbReference type="ARBA" id="ARBA00022737"/>
    </source>
</evidence>
<keyword evidence="3" id="KW-0677">Repeat</keyword>
<feature type="domain" description="C2H2-type" evidence="11">
    <location>
        <begin position="488"/>
        <end position="510"/>
    </location>
</feature>
<dbReference type="SUPFAM" id="SSF57667">
    <property type="entry name" value="beta-beta-alpha zinc fingers"/>
    <property type="match status" value="1"/>
</dbReference>
<feature type="compositionally biased region" description="Polar residues" evidence="10">
    <location>
        <begin position="397"/>
        <end position="406"/>
    </location>
</feature>
<keyword evidence="7" id="KW-0804">Transcription</keyword>
<keyword evidence="5" id="KW-0862">Zinc</keyword>
<feature type="region of interest" description="Disordered" evidence="10">
    <location>
        <begin position="23"/>
        <end position="68"/>
    </location>
</feature>
<dbReference type="Gene3D" id="3.30.160.60">
    <property type="entry name" value="Classic Zinc Finger"/>
    <property type="match status" value="2"/>
</dbReference>
<feature type="domain" description="C2H2-type" evidence="11">
    <location>
        <begin position="459"/>
        <end position="487"/>
    </location>
</feature>
<feature type="region of interest" description="Disordered" evidence="10">
    <location>
        <begin position="553"/>
        <end position="584"/>
    </location>
</feature>
<dbReference type="PANTHER" id="PTHR40626:SF11">
    <property type="entry name" value="ZINC FINGER PROTEIN YPR022C"/>
    <property type="match status" value="1"/>
</dbReference>
<organism evidence="12 13">
    <name type="scientific">Delitschia confertaspora ATCC 74209</name>
    <dbReference type="NCBI Taxonomy" id="1513339"/>
    <lineage>
        <taxon>Eukaryota</taxon>
        <taxon>Fungi</taxon>
        <taxon>Dikarya</taxon>
        <taxon>Ascomycota</taxon>
        <taxon>Pezizomycotina</taxon>
        <taxon>Dothideomycetes</taxon>
        <taxon>Pleosporomycetidae</taxon>
        <taxon>Pleosporales</taxon>
        <taxon>Delitschiaceae</taxon>
        <taxon>Delitschia</taxon>
    </lineage>
</organism>
<dbReference type="PANTHER" id="PTHR40626">
    <property type="entry name" value="MIP31509P"/>
    <property type="match status" value="1"/>
</dbReference>
<sequence>MEGTYPMHPVQMTGQASPFFYYNPEPSPDNRQHGHFTPHPHGQPNHQFLPQPQEAFGPSMSFNRPSSSQAQYPRTVYANQALLTPVASPQPLYQKPTILIQQQDSPFLHPIDTDFSDMRFAPATPPLSCSGSAISSPPSTYDYLPTPVNGTFFPSEGIEGVKQGCEEEVYSEILANGDWQRSASPPMTPVFIQPPSANGSYLLSTTSCPSLSPSPSPLPRASFTEAENNFCDPRNLTVSSSSSGDLACLPTLCPSDEEHKLIFKGEPLDSKAEKTELSQPTTFDYSGLPTFEPLFELDSEDDFGGLVNYPATENTNFVGNKRQRTDLISFTPEDDSLVSEDNFSDFEDDLVSTGLLTPCDTDSFSTDDMEALTIKPKKARKSKSPGNSDAEADYKNETSSAHGNKTQSESSEQQQPKEEAADENAIASSTDGEAPTPLPTSTSRRGRKQSLTEDPSKTFVCHLCNRRFRRQEHLKRHYRSLHTQEKPFECTECGKKFSRSDNLSQHQRTHGTGAIVMGVLDGSEVQRPMSHEMYDNQDPALLGAILYQAAAAVSSDSSSSSDSGMEQSPLSGDKKMRKRKRDNE</sequence>
<evidence type="ECO:0000313" key="12">
    <source>
        <dbReference type="EMBL" id="KAF2200018.1"/>
    </source>
</evidence>
<evidence type="ECO:0000256" key="6">
    <source>
        <dbReference type="ARBA" id="ARBA00023015"/>
    </source>
</evidence>
<dbReference type="InterPro" id="IPR036236">
    <property type="entry name" value="Znf_C2H2_sf"/>
</dbReference>
<evidence type="ECO:0000256" key="7">
    <source>
        <dbReference type="ARBA" id="ARBA00023163"/>
    </source>
</evidence>
<evidence type="ECO:0000256" key="4">
    <source>
        <dbReference type="ARBA" id="ARBA00022771"/>
    </source>
</evidence>
<evidence type="ECO:0000313" key="13">
    <source>
        <dbReference type="Proteomes" id="UP000799536"/>
    </source>
</evidence>
<keyword evidence="6" id="KW-0805">Transcription regulation</keyword>
<dbReference type="AlphaFoldDB" id="A0A9P4MUE8"/>
<dbReference type="OrthoDB" id="654211at2759"/>
<dbReference type="Proteomes" id="UP000799536">
    <property type="component" value="Unassembled WGS sequence"/>
</dbReference>
<dbReference type="GO" id="GO:0000978">
    <property type="term" value="F:RNA polymerase II cis-regulatory region sequence-specific DNA binding"/>
    <property type="evidence" value="ECO:0007669"/>
    <property type="project" value="InterPro"/>
</dbReference>
<dbReference type="FunFam" id="3.30.160.60:FF:001297">
    <property type="entry name" value="Zinc finger and SCAN domain-containing protein 2"/>
    <property type="match status" value="1"/>
</dbReference>
<dbReference type="InterPro" id="IPR051059">
    <property type="entry name" value="VerF-like"/>
</dbReference>
<evidence type="ECO:0000256" key="2">
    <source>
        <dbReference type="ARBA" id="ARBA00022723"/>
    </source>
</evidence>
<dbReference type="GO" id="GO:0000785">
    <property type="term" value="C:chromatin"/>
    <property type="evidence" value="ECO:0007669"/>
    <property type="project" value="TreeGrafter"/>
</dbReference>
<dbReference type="GO" id="GO:0005634">
    <property type="term" value="C:nucleus"/>
    <property type="evidence" value="ECO:0007669"/>
    <property type="project" value="UniProtKB-SubCell"/>
</dbReference>
<evidence type="ECO:0000256" key="10">
    <source>
        <dbReference type="SAM" id="MobiDB-lite"/>
    </source>
</evidence>
<feature type="compositionally biased region" description="Basic residues" evidence="10">
    <location>
        <begin position="575"/>
        <end position="584"/>
    </location>
</feature>
<dbReference type="FunFam" id="3.30.160.60:FF:000141">
    <property type="entry name" value="C2H2 zinc finger protein"/>
    <property type="match status" value="1"/>
</dbReference>
<gene>
    <name evidence="12" type="ORF">GQ43DRAFT_473090</name>
</gene>
<evidence type="ECO:0000259" key="11">
    <source>
        <dbReference type="PROSITE" id="PS50157"/>
    </source>
</evidence>
<dbReference type="GO" id="GO:0008270">
    <property type="term" value="F:zinc ion binding"/>
    <property type="evidence" value="ECO:0007669"/>
    <property type="project" value="UniProtKB-KW"/>
</dbReference>
<reference evidence="12" key="1">
    <citation type="journal article" date="2020" name="Stud. Mycol.">
        <title>101 Dothideomycetes genomes: a test case for predicting lifestyles and emergence of pathogens.</title>
        <authorList>
            <person name="Haridas S."/>
            <person name="Albert R."/>
            <person name="Binder M."/>
            <person name="Bloem J."/>
            <person name="Labutti K."/>
            <person name="Salamov A."/>
            <person name="Andreopoulos B."/>
            <person name="Baker S."/>
            <person name="Barry K."/>
            <person name="Bills G."/>
            <person name="Bluhm B."/>
            <person name="Cannon C."/>
            <person name="Castanera R."/>
            <person name="Culley D."/>
            <person name="Daum C."/>
            <person name="Ezra D."/>
            <person name="Gonzalez J."/>
            <person name="Henrissat B."/>
            <person name="Kuo A."/>
            <person name="Liang C."/>
            <person name="Lipzen A."/>
            <person name="Lutzoni F."/>
            <person name="Magnuson J."/>
            <person name="Mondo S."/>
            <person name="Nolan M."/>
            <person name="Ohm R."/>
            <person name="Pangilinan J."/>
            <person name="Park H.-J."/>
            <person name="Ramirez L."/>
            <person name="Alfaro M."/>
            <person name="Sun H."/>
            <person name="Tritt A."/>
            <person name="Yoshinaga Y."/>
            <person name="Zwiers L.-H."/>
            <person name="Turgeon B."/>
            <person name="Goodwin S."/>
            <person name="Spatafora J."/>
            <person name="Crous P."/>
            <person name="Grigoriev I."/>
        </authorList>
    </citation>
    <scope>NUCLEOTIDE SEQUENCE</scope>
    <source>
        <strain evidence="12">ATCC 74209</strain>
    </source>
</reference>
<evidence type="ECO:0000256" key="8">
    <source>
        <dbReference type="ARBA" id="ARBA00023242"/>
    </source>
</evidence>
<dbReference type="InterPro" id="IPR013087">
    <property type="entry name" value="Znf_C2H2_type"/>
</dbReference>
<name>A0A9P4MUE8_9PLEO</name>
<comment type="subcellular location">
    <subcellularLocation>
        <location evidence="1">Nucleus</location>
    </subcellularLocation>
</comment>